<sequence>MEAHKLFEEARKRSYLFANLYAWEHEGGVARGVECSCNFRNSHASYKLRIVREAQVKCDPLNAKIVAGCLMIYGGYLGVETIGRVRATNTSLDYKVLFEDGSIVVNQPYLGRDYGPEMRNGADRTIVPRAKGPVIEQANRILARSIWDPGKIRGMVLKKKMYAPLISLLCV</sequence>
<name>A0AC58TJL9_TOBAC</name>
<reference evidence="1" key="1">
    <citation type="journal article" date="2014" name="Nat. Commun.">
        <title>The tobacco genome sequence and its comparison with those of tomato and potato.</title>
        <authorList>
            <person name="Sierro N."/>
            <person name="Battey J.N."/>
            <person name="Ouadi S."/>
            <person name="Bakaher N."/>
            <person name="Bovet L."/>
            <person name="Willig A."/>
            <person name="Goepfert S."/>
            <person name="Peitsch M.C."/>
            <person name="Ivanov N.V."/>
        </authorList>
    </citation>
    <scope>NUCLEOTIDE SEQUENCE [LARGE SCALE GENOMIC DNA]</scope>
</reference>
<dbReference type="Proteomes" id="UP000790787">
    <property type="component" value="Chromosome 20"/>
</dbReference>
<proteinExistence type="predicted"/>
<protein>
    <submittedName>
        <fullName evidence="2">Uncharacterized protein LOC107807363 isoform X2</fullName>
    </submittedName>
</protein>
<gene>
    <name evidence="2" type="primary">LOC107807363</name>
</gene>
<dbReference type="RefSeq" id="XP_075097423.1">
    <property type="nucleotide sequence ID" value="XM_075241322.1"/>
</dbReference>
<evidence type="ECO:0000313" key="1">
    <source>
        <dbReference type="Proteomes" id="UP000790787"/>
    </source>
</evidence>
<organism evidence="1 2">
    <name type="scientific">Nicotiana tabacum</name>
    <name type="common">Common tobacco</name>
    <dbReference type="NCBI Taxonomy" id="4097"/>
    <lineage>
        <taxon>Eukaryota</taxon>
        <taxon>Viridiplantae</taxon>
        <taxon>Streptophyta</taxon>
        <taxon>Embryophyta</taxon>
        <taxon>Tracheophyta</taxon>
        <taxon>Spermatophyta</taxon>
        <taxon>Magnoliopsida</taxon>
        <taxon>eudicotyledons</taxon>
        <taxon>Gunneridae</taxon>
        <taxon>Pentapetalae</taxon>
        <taxon>asterids</taxon>
        <taxon>lamiids</taxon>
        <taxon>Solanales</taxon>
        <taxon>Solanaceae</taxon>
        <taxon>Nicotianoideae</taxon>
        <taxon>Nicotianeae</taxon>
        <taxon>Nicotiana</taxon>
    </lineage>
</organism>
<keyword evidence="1" id="KW-1185">Reference proteome</keyword>
<accession>A0AC58TJL9</accession>
<evidence type="ECO:0000313" key="2">
    <source>
        <dbReference type="RefSeq" id="XP_075097423.1"/>
    </source>
</evidence>
<reference evidence="2" key="2">
    <citation type="submission" date="2025-08" db="UniProtKB">
        <authorList>
            <consortium name="RefSeq"/>
        </authorList>
    </citation>
    <scope>IDENTIFICATION</scope>
    <source>
        <tissue evidence="2">Leaf</tissue>
    </source>
</reference>